<dbReference type="EMBL" id="KN726387">
    <property type="protein sequence ID" value="KIH68395.1"/>
    <property type="molecule type" value="Genomic_DNA"/>
</dbReference>
<dbReference type="Proteomes" id="UP000054047">
    <property type="component" value="Unassembled WGS sequence"/>
</dbReference>
<organism evidence="1 2">
    <name type="scientific">Ancylostoma duodenale</name>
    <dbReference type="NCBI Taxonomy" id="51022"/>
    <lineage>
        <taxon>Eukaryota</taxon>
        <taxon>Metazoa</taxon>
        <taxon>Ecdysozoa</taxon>
        <taxon>Nematoda</taxon>
        <taxon>Chromadorea</taxon>
        <taxon>Rhabditida</taxon>
        <taxon>Rhabditina</taxon>
        <taxon>Rhabditomorpha</taxon>
        <taxon>Strongyloidea</taxon>
        <taxon>Ancylostomatidae</taxon>
        <taxon>Ancylostomatinae</taxon>
        <taxon>Ancylostoma</taxon>
    </lineage>
</organism>
<name>A0A0C2H3K2_9BILA</name>
<protein>
    <submittedName>
        <fullName evidence="1">Uncharacterized protein</fullName>
    </submittedName>
</protein>
<sequence>MYTCMGGFHRRSDHAGQEIKYDIIGLTGTRRHRTDRDRPLNAFLDPGGKLCRGTCDNRGVGGVEVLVNTNLIMNIDSFEQLTTRIGRLRLRTCGCGTFESTPALTIFIAYARTSRIAIHISKHCKTNKSKSLYHTA</sequence>
<keyword evidence="2" id="KW-1185">Reference proteome</keyword>
<evidence type="ECO:0000313" key="1">
    <source>
        <dbReference type="EMBL" id="KIH68395.1"/>
    </source>
</evidence>
<evidence type="ECO:0000313" key="2">
    <source>
        <dbReference type="Proteomes" id="UP000054047"/>
    </source>
</evidence>
<gene>
    <name evidence="1" type="ORF">ANCDUO_01270</name>
</gene>
<reference evidence="1 2" key="1">
    <citation type="submission" date="2013-12" db="EMBL/GenBank/DDBJ databases">
        <title>Draft genome of the parsitic nematode Ancylostoma duodenale.</title>
        <authorList>
            <person name="Mitreva M."/>
        </authorList>
    </citation>
    <scope>NUCLEOTIDE SEQUENCE [LARGE SCALE GENOMIC DNA]</scope>
    <source>
        <strain evidence="1 2">Zhejiang</strain>
    </source>
</reference>
<accession>A0A0C2H3K2</accession>
<proteinExistence type="predicted"/>
<dbReference type="AlphaFoldDB" id="A0A0C2H3K2"/>